<feature type="compositionally biased region" description="Basic and acidic residues" evidence="1">
    <location>
        <begin position="100"/>
        <end position="121"/>
    </location>
</feature>
<evidence type="ECO:0000313" key="2">
    <source>
        <dbReference type="EMBL" id="TFJ82487.1"/>
    </source>
</evidence>
<reference evidence="2 3" key="1">
    <citation type="submission" date="2019-01" db="EMBL/GenBank/DDBJ databases">
        <title>Nuclear Genome Assembly of the Microalgal Biofuel strain Nannochloropsis salina CCMP1776.</title>
        <authorList>
            <person name="Hovde B."/>
        </authorList>
    </citation>
    <scope>NUCLEOTIDE SEQUENCE [LARGE SCALE GENOMIC DNA]</scope>
    <source>
        <strain evidence="2 3">CCMP1776</strain>
    </source>
</reference>
<name>A0A4D9CWJ0_9STRA</name>
<organism evidence="2 3">
    <name type="scientific">Nannochloropsis salina CCMP1776</name>
    <dbReference type="NCBI Taxonomy" id="1027361"/>
    <lineage>
        <taxon>Eukaryota</taxon>
        <taxon>Sar</taxon>
        <taxon>Stramenopiles</taxon>
        <taxon>Ochrophyta</taxon>
        <taxon>Eustigmatophyceae</taxon>
        <taxon>Eustigmatales</taxon>
        <taxon>Monodopsidaceae</taxon>
        <taxon>Microchloropsis</taxon>
        <taxon>Microchloropsis salina</taxon>
    </lineage>
</organism>
<evidence type="ECO:0000313" key="3">
    <source>
        <dbReference type="Proteomes" id="UP000355283"/>
    </source>
</evidence>
<keyword evidence="3" id="KW-1185">Reference proteome</keyword>
<dbReference type="AlphaFoldDB" id="A0A4D9CWJ0"/>
<feature type="region of interest" description="Disordered" evidence="1">
    <location>
        <begin position="95"/>
        <end position="121"/>
    </location>
</feature>
<comment type="caution">
    <text evidence="2">The sequence shown here is derived from an EMBL/GenBank/DDBJ whole genome shotgun (WGS) entry which is preliminary data.</text>
</comment>
<proteinExistence type="predicted"/>
<sequence length="154" mass="16490">MILSVGQGANTALEDAVYIASYLRYQGGSEGGRERGRERGRKRDSDAHLLFPQNKARAVTAAFQAFQAVRVKHCTDIQMESETYAKNAYGAPRTAAQEVEGVKKGEKEGGGEGGGEDKEGRKLGGYRLVKFALIPFADAFEKAGGPKACAMGDD</sequence>
<protein>
    <submittedName>
        <fullName evidence="2">Uncharacterized protein</fullName>
    </submittedName>
</protein>
<dbReference type="Gene3D" id="3.50.50.60">
    <property type="entry name" value="FAD/NAD(P)-binding domain"/>
    <property type="match status" value="1"/>
</dbReference>
<dbReference type="Proteomes" id="UP000355283">
    <property type="component" value="Unassembled WGS sequence"/>
</dbReference>
<gene>
    <name evidence="2" type="ORF">NSK_006200</name>
</gene>
<dbReference type="EMBL" id="SDOX01000103">
    <property type="protein sequence ID" value="TFJ82487.1"/>
    <property type="molecule type" value="Genomic_DNA"/>
</dbReference>
<dbReference type="InterPro" id="IPR036188">
    <property type="entry name" value="FAD/NAD-bd_sf"/>
</dbReference>
<accession>A0A4D9CWJ0</accession>
<evidence type="ECO:0000256" key="1">
    <source>
        <dbReference type="SAM" id="MobiDB-lite"/>
    </source>
</evidence>